<dbReference type="OrthoDB" id="9799538at2"/>
<dbReference type="InterPro" id="IPR004045">
    <property type="entry name" value="Glutathione_S-Trfase_N"/>
</dbReference>
<dbReference type="InterPro" id="IPR040079">
    <property type="entry name" value="Glutathione_S-Trfase"/>
</dbReference>
<dbReference type="PANTHER" id="PTHR43968">
    <property type="match status" value="1"/>
</dbReference>
<dbReference type="SUPFAM" id="SSF47616">
    <property type="entry name" value="GST C-terminal domain-like"/>
    <property type="match status" value="1"/>
</dbReference>
<protein>
    <submittedName>
        <fullName evidence="2">Glutathione S-transferase family protein</fullName>
    </submittedName>
</protein>
<dbReference type="InterPro" id="IPR050983">
    <property type="entry name" value="GST_Omega/HSP26"/>
</dbReference>
<feature type="domain" description="GST N-terminal" evidence="1">
    <location>
        <begin position="5"/>
        <end position="85"/>
    </location>
</feature>
<accession>A0A4S4ATN9</accession>
<dbReference type="PROSITE" id="PS50404">
    <property type="entry name" value="GST_NTER"/>
    <property type="match status" value="1"/>
</dbReference>
<dbReference type="Gene3D" id="1.20.1050.10">
    <property type="match status" value="1"/>
</dbReference>
<dbReference type="InterPro" id="IPR036282">
    <property type="entry name" value="Glutathione-S-Trfase_C_sf"/>
</dbReference>
<dbReference type="Gene3D" id="3.40.30.10">
    <property type="entry name" value="Glutaredoxin"/>
    <property type="match status" value="1"/>
</dbReference>
<evidence type="ECO:0000313" key="2">
    <source>
        <dbReference type="EMBL" id="THF63271.1"/>
    </source>
</evidence>
<name>A0A4S4ATN9_9RHOO</name>
<dbReference type="InterPro" id="IPR036249">
    <property type="entry name" value="Thioredoxin-like_sf"/>
</dbReference>
<dbReference type="SUPFAM" id="SSF52833">
    <property type="entry name" value="Thioredoxin-like"/>
    <property type="match status" value="1"/>
</dbReference>
<dbReference type="AlphaFoldDB" id="A0A4S4ATN9"/>
<dbReference type="Pfam" id="PF13410">
    <property type="entry name" value="GST_C_2"/>
    <property type="match status" value="1"/>
</dbReference>
<keyword evidence="2" id="KW-0808">Transferase</keyword>
<gene>
    <name evidence="2" type="ORF">E6O51_04165</name>
</gene>
<organism evidence="2 3">
    <name type="scientific">Pseudothauera rhizosphaerae</name>
    <dbReference type="NCBI Taxonomy" id="2565932"/>
    <lineage>
        <taxon>Bacteria</taxon>
        <taxon>Pseudomonadati</taxon>
        <taxon>Pseudomonadota</taxon>
        <taxon>Betaproteobacteria</taxon>
        <taxon>Rhodocyclales</taxon>
        <taxon>Zoogloeaceae</taxon>
        <taxon>Pseudothauera</taxon>
    </lineage>
</organism>
<sequence length="234" mass="26229">MENRYVLHIANKTYSSWSLRPWALMRTLGIPFEERLSPFAPGSNWNAFRAFSPSGRVPCLHHGAQVVWDSLAIAEYLAERHAGVWPEDAKARAWARCAAAEMHSGFGALREQCSMHVALRIRMRAIGPALRKDLDRLDELWREGLERFGGPFLAGGQFGAVDAFFAPVAFRVQAYDLPLSAAARGWVDRVLALPALREWEAAALAEPWRDEDHEREALAAGTLIEDRRPSATPR</sequence>
<comment type="caution">
    <text evidence="2">The sequence shown here is derived from an EMBL/GenBank/DDBJ whole genome shotgun (WGS) entry which is preliminary data.</text>
</comment>
<dbReference type="RefSeq" id="WP_136383723.1">
    <property type="nucleotide sequence ID" value="NZ_SSOD01000003.1"/>
</dbReference>
<dbReference type="CDD" id="cd03194">
    <property type="entry name" value="GST_C_3"/>
    <property type="match status" value="1"/>
</dbReference>
<evidence type="ECO:0000313" key="3">
    <source>
        <dbReference type="Proteomes" id="UP000307956"/>
    </source>
</evidence>
<keyword evidence="3" id="KW-1185">Reference proteome</keyword>
<evidence type="ECO:0000259" key="1">
    <source>
        <dbReference type="PROSITE" id="PS50404"/>
    </source>
</evidence>
<dbReference type="Proteomes" id="UP000307956">
    <property type="component" value="Unassembled WGS sequence"/>
</dbReference>
<dbReference type="EMBL" id="SSOD01000003">
    <property type="protein sequence ID" value="THF63271.1"/>
    <property type="molecule type" value="Genomic_DNA"/>
</dbReference>
<dbReference type="Pfam" id="PF13409">
    <property type="entry name" value="GST_N_2"/>
    <property type="match status" value="1"/>
</dbReference>
<dbReference type="CDD" id="cd03043">
    <property type="entry name" value="GST_N_1"/>
    <property type="match status" value="1"/>
</dbReference>
<dbReference type="SFLD" id="SFLDS00019">
    <property type="entry name" value="Glutathione_Transferase_(cytos"/>
    <property type="match status" value="1"/>
</dbReference>
<dbReference type="PANTHER" id="PTHR43968:SF6">
    <property type="entry name" value="GLUTATHIONE S-TRANSFERASE OMEGA"/>
    <property type="match status" value="1"/>
</dbReference>
<dbReference type="GO" id="GO:0016740">
    <property type="term" value="F:transferase activity"/>
    <property type="evidence" value="ECO:0007669"/>
    <property type="project" value="UniProtKB-KW"/>
</dbReference>
<dbReference type="GO" id="GO:0005737">
    <property type="term" value="C:cytoplasm"/>
    <property type="evidence" value="ECO:0007669"/>
    <property type="project" value="TreeGrafter"/>
</dbReference>
<proteinExistence type="predicted"/>
<reference evidence="2 3" key="1">
    <citation type="submission" date="2019-04" db="EMBL/GenBank/DDBJ databases">
        <title>Azoarcus rhizosphaerae sp. nov. isolated from rhizosphere of Ficus religiosa.</title>
        <authorList>
            <person name="Lin S.-Y."/>
            <person name="Hameed A."/>
            <person name="Hsu Y.-H."/>
            <person name="Young C.-C."/>
        </authorList>
    </citation>
    <scope>NUCLEOTIDE SEQUENCE [LARGE SCALE GENOMIC DNA]</scope>
    <source>
        <strain evidence="2 3">CC-YHH848</strain>
    </source>
</reference>